<sequence length="377" mass="41625">MRPPVAFIVYCVHIHTYIYILFTMKSSNDLSGCTIYTRGIMTKAVTGSRDRRSQAAQALLALVPTRVGRSVVFNRVNKEDSGDKMVLVVNGVLQEDVPTDSRSLYVSHPVYRETAAQLHSMPAKLVGPVGLLYVQQREMAATLPHDKNVSILGSDDMTTCIIVVVRHSGSGAAALAHLDGAGTEDAAAAMVQRVTELAIGFPEGRLELQLVGAAFHKQPVEIDLTLCCVGELNTTVRAGIHWPVIYGIGLNVKTGEIFPATFPDKGPDQPLRCARQLTGGQQVLDVYDCTLGLLRIGPFNYDPLRGVDLWLAQSDQFILQHLSTSPEVELPHFVSQVRATLKYIQDNQFPAVTVFRDNRPHYYRRDEATGVWQPIRY</sequence>
<evidence type="ECO:0000313" key="2">
    <source>
        <dbReference type="Proteomes" id="UP001607303"/>
    </source>
</evidence>
<dbReference type="Proteomes" id="UP001607303">
    <property type="component" value="Unassembled WGS sequence"/>
</dbReference>
<dbReference type="Pfam" id="PF14736">
    <property type="entry name" value="N_Asn_amidohyd"/>
    <property type="match status" value="1"/>
</dbReference>
<dbReference type="InterPro" id="IPR026750">
    <property type="entry name" value="NTAN1"/>
</dbReference>
<protein>
    <submittedName>
        <fullName evidence="1">Protein N-terminal asparagine amidohydrolase</fullName>
    </submittedName>
</protein>
<accession>A0ABD2C0B0</accession>
<name>A0ABD2C0B0_VESMC</name>
<dbReference type="AlphaFoldDB" id="A0ABD2C0B0"/>
<comment type="caution">
    <text evidence="1">The sequence shown here is derived from an EMBL/GenBank/DDBJ whole genome shotgun (WGS) entry which is preliminary data.</text>
</comment>
<reference evidence="1 2" key="1">
    <citation type="journal article" date="2024" name="Ann. Entomol. Soc. Am.">
        <title>Genomic analyses of the southern and eastern yellowjacket wasps (Hymenoptera: Vespidae) reveal evolutionary signatures of social life.</title>
        <authorList>
            <person name="Catto M.A."/>
            <person name="Caine P.B."/>
            <person name="Orr S.E."/>
            <person name="Hunt B.G."/>
            <person name="Goodisman M.A.D."/>
        </authorList>
    </citation>
    <scope>NUCLEOTIDE SEQUENCE [LARGE SCALE GENOMIC DNA]</scope>
    <source>
        <strain evidence="1">232</strain>
        <tissue evidence="1">Head and thorax</tissue>
    </source>
</reference>
<keyword evidence="2" id="KW-1185">Reference proteome</keyword>
<dbReference type="PANTHER" id="PTHR12498">
    <property type="entry name" value="N-TERMINAL ASPARAGINE AMIDOHYDROLASE"/>
    <property type="match status" value="1"/>
</dbReference>
<gene>
    <name evidence="1" type="ORF">V1477_011837</name>
</gene>
<dbReference type="EMBL" id="JAYRBN010000063">
    <property type="protein sequence ID" value="KAL2738478.1"/>
    <property type="molecule type" value="Genomic_DNA"/>
</dbReference>
<dbReference type="PANTHER" id="PTHR12498:SF0">
    <property type="entry name" value="PROTEIN N-TERMINAL ASPARAGINE AMIDOHYDROLASE"/>
    <property type="match status" value="1"/>
</dbReference>
<evidence type="ECO:0000313" key="1">
    <source>
        <dbReference type="EMBL" id="KAL2738478.1"/>
    </source>
</evidence>
<organism evidence="1 2">
    <name type="scientific">Vespula maculifrons</name>
    <name type="common">Eastern yellow jacket</name>
    <name type="synonym">Wasp</name>
    <dbReference type="NCBI Taxonomy" id="7453"/>
    <lineage>
        <taxon>Eukaryota</taxon>
        <taxon>Metazoa</taxon>
        <taxon>Ecdysozoa</taxon>
        <taxon>Arthropoda</taxon>
        <taxon>Hexapoda</taxon>
        <taxon>Insecta</taxon>
        <taxon>Pterygota</taxon>
        <taxon>Neoptera</taxon>
        <taxon>Endopterygota</taxon>
        <taxon>Hymenoptera</taxon>
        <taxon>Apocrita</taxon>
        <taxon>Aculeata</taxon>
        <taxon>Vespoidea</taxon>
        <taxon>Vespidae</taxon>
        <taxon>Vespinae</taxon>
        <taxon>Vespula</taxon>
    </lineage>
</organism>
<proteinExistence type="predicted"/>